<organism evidence="1 2">
    <name type="scientific">Clohesyomyces aquaticus</name>
    <dbReference type="NCBI Taxonomy" id="1231657"/>
    <lineage>
        <taxon>Eukaryota</taxon>
        <taxon>Fungi</taxon>
        <taxon>Dikarya</taxon>
        <taxon>Ascomycota</taxon>
        <taxon>Pezizomycotina</taxon>
        <taxon>Dothideomycetes</taxon>
        <taxon>Pleosporomycetidae</taxon>
        <taxon>Pleosporales</taxon>
        <taxon>Lindgomycetaceae</taxon>
        <taxon>Clohesyomyces</taxon>
    </lineage>
</organism>
<evidence type="ECO:0000313" key="2">
    <source>
        <dbReference type="Proteomes" id="UP000193144"/>
    </source>
</evidence>
<dbReference type="Proteomes" id="UP000193144">
    <property type="component" value="Unassembled WGS sequence"/>
</dbReference>
<sequence length="171" mass="19858">DPFIIHYRSSHPHIPFTINAGSYPNWNHLADELKVQILQCCVCEKHDVEYLTYLRSRRSCFKKVKPRGYEIIDGLGSWRGLLQANHQIRSMVLDRGSETYSNGLCFVATSQKKFGTDIERLGQVYQTTEPNSVVKDSHSAKLTRLYEKYPKIYPDLKRFASLLRGIRCLYL</sequence>
<protein>
    <submittedName>
        <fullName evidence="1">Uncharacterized protein</fullName>
    </submittedName>
</protein>
<name>A0A1Y2AB07_9PLEO</name>
<dbReference type="EMBL" id="MCFA01000001">
    <property type="protein sequence ID" value="ORY19691.1"/>
    <property type="molecule type" value="Genomic_DNA"/>
</dbReference>
<dbReference type="OrthoDB" id="3781946at2759"/>
<feature type="non-terminal residue" evidence="1">
    <location>
        <position position="1"/>
    </location>
</feature>
<keyword evidence="2" id="KW-1185">Reference proteome</keyword>
<accession>A0A1Y2AB07</accession>
<proteinExistence type="predicted"/>
<reference evidence="1 2" key="1">
    <citation type="submission" date="2016-07" db="EMBL/GenBank/DDBJ databases">
        <title>Pervasive Adenine N6-methylation of Active Genes in Fungi.</title>
        <authorList>
            <consortium name="DOE Joint Genome Institute"/>
            <person name="Mondo S.J."/>
            <person name="Dannebaum R.O."/>
            <person name="Kuo R.C."/>
            <person name="Labutti K."/>
            <person name="Haridas S."/>
            <person name="Kuo A."/>
            <person name="Salamov A."/>
            <person name="Ahrendt S.R."/>
            <person name="Lipzen A."/>
            <person name="Sullivan W."/>
            <person name="Andreopoulos W.B."/>
            <person name="Clum A."/>
            <person name="Lindquist E."/>
            <person name="Daum C."/>
            <person name="Ramamoorthy G.K."/>
            <person name="Gryganskyi A."/>
            <person name="Culley D."/>
            <person name="Magnuson J.K."/>
            <person name="James T.Y."/>
            <person name="O'Malley M.A."/>
            <person name="Stajich J.E."/>
            <person name="Spatafora J.W."/>
            <person name="Visel A."/>
            <person name="Grigoriev I.V."/>
        </authorList>
    </citation>
    <scope>NUCLEOTIDE SEQUENCE [LARGE SCALE GENOMIC DNA]</scope>
    <source>
        <strain evidence="1 2">CBS 115471</strain>
    </source>
</reference>
<dbReference type="AlphaFoldDB" id="A0A1Y2AB07"/>
<gene>
    <name evidence="1" type="ORF">BCR34DRAFT_629741</name>
</gene>
<evidence type="ECO:0000313" key="1">
    <source>
        <dbReference type="EMBL" id="ORY19691.1"/>
    </source>
</evidence>
<comment type="caution">
    <text evidence="1">The sequence shown here is derived from an EMBL/GenBank/DDBJ whole genome shotgun (WGS) entry which is preliminary data.</text>
</comment>